<feature type="region of interest" description="Disordered" evidence="1">
    <location>
        <begin position="12"/>
        <end position="41"/>
    </location>
</feature>
<dbReference type="EMBL" id="CADCVE010000007">
    <property type="protein sequence ID" value="CAA9439492.1"/>
    <property type="molecule type" value="Genomic_DNA"/>
</dbReference>
<evidence type="ECO:0000256" key="1">
    <source>
        <dbReference type="SAM" id="MobiDB-lite"/>
    </source>
</evidence>
<feature type="non-terminal residue" evidence="2">
    <location>
        <position position="1"/>
    </location>
</feature>
<gene>
    <name evidence="2" type="ORF">AVDCRST_MAG28-370</name>
</gene>
<sequence>VRSRLRVPVRGFRPRVPTVPNRDGGAHDATQCAARDPDRRV</sequence>
<feature type="non-terminal residue" evidence="2">
    <location>
        <position position="41"/>
    </location>
</feature>
<dbReference type="AlphaFoldDB" id="A0A6J4QCX1"/>
<protein>
    <submittedName>
        <fullName evidence="2">Uncharacterized protein</fullName>
    </submittedName>
</protein>
<name>A0A6J4QCX1_9ACTN</name>
<organism evidence="2">
    <name type="scientific">uncultured Rubrobacteraceae bacterium</name>
    <dbReference type="NCBI Taxonomy" id="349277"/>
    <lineage>
        <taxon>Bacteria</taxon>
        <taxon>Bacillati</taxon>
        <taxon>Actinomycetota</taxon>
        <taxon>Rubrobacteria</taxon>
        <taxon>Rubrobacterales</taxon>
        <taxon>Rubrobacteraceae</taxon>
        <taxon>environmental samples</taxon>
    </lineage>
</organism>
<evidence type="ECO:0000313" key="2">
    <source>
        <dbReference type="EMBL" id="CAA9439492.1"/>
    </source>
</evidence>
<proteinExistence type="predicted"/>
<reference evidence="2" key="1">
    <citation type="submission" date="2020-02" db="EMBL/GenBank/DDBJ databases">
        <authorList>
            <person name="Meier V. D."/>
        </authorList>
    </citation>
    <scope>NUCLEOTIDE SEQUENCE</scope>
    <source>
        <strain evidence="2">AVDCRST_MAG28</strain>
    </source>
</reference>
<accession>A0A6J4QCX1</accession>